<comment type="caution">
    <text evidence="2">The sequence shown here is derived from an EMBL/GenBank/DDBJ whole genome shotgun (WGS) entry which is preliminary data.</text>
</comment>
<name>A0A5C7FLE6_9BURK</name>
<feature type="signal peptide" evidence="1">
    <location>
        <begin position="1"/>
        <end position="31"/>
    </location>
</feature>
<protein>
    <submittedName>
        <fullName evidence="2">Uncharacterized protein</fullName>
    </submittedName>
</protein>
<accession>A0A5C7FLE6</accession>
<reference evidence="2 3" key="1">
    <citation type="submission" date="2019-08" db="EMBL/GenBank/DDBJ databases">
        <title>Massilia golmudensis sp. nov., isolated from sand in the Qinghai-Tibetan Plateau.</title>
        <authorList>
            <person name="Zhang B."/>
        </authorList>
    </citation>
    <scope>NUCLEOTIDE SEQUENCE [LARGE SCALE GENOMIC DNA]</scope>
    <source>
        <strain evidence="2 3">GEM5</strain>
    </source>
</reference>
<proteinExistence type="predicted"/>
<dbReference type="RefSeq" id="WP_147937328.1">
    <property type="nucleotide sequence ID" value="NZ_VPFD01000045.1"/>
</dbReference>
<feature type="chain" id="PRO_5022905656" evidence="1">
    <location>
        <begin position="32"/>
        <end position="171"/>
    </location>
</feature>
<evidence type="ECO:0000313" key="2">
    <source>
        <dbReference type="EMBL" id="TXF96149.1"/>
    </source>
</evidence>
<sequence>MERHSWRASAPGKRIALLACMLAWHAAVAAADILPAKLTGTWGTAESLYEGKAGQSQMHLDADGYGVVVGSTPPPQRIDGKDDGGPEVRAIIGFPLRATLDGTTLTARMVALDPKDAEEARRTLTTCRYDEASPTLTCVGPGRKSVVMKRYSETVPAEVARTLEQVRSAAK</sequence>
<evidence type="ECO:0000256" key="1">
    <source>
        <dbReference type="SAM" id="SignalP"/>
    </source>
</evidence>
<organism evidence="2 3">
    <name type="scientific">Massilia arenae</name>
    <dbReference type="NCBI Taxonomy" id="2603288"/>
    <lineage>
        <taxon>Bacteria</taxon>
        <taxon>Pseudomonadati</taxon>
        <taxon>Pseudomonadota</taxon>
        <taxon>Betaproteobacteria</taxon>
        <taxon>Burkholderiales</taxon>
        <taxon>Oxalobacteraceae</taxon>
        <taxon>Telluria group</taxon>
        <taxon>Massilia</taxon>
    </lineage>
</organism>
<dbReference type="Proteomes" id="UP000321413">
    <property type="component" value="Unassembled WGS sequence"/>
</dbReference>
<gene>
    <name evidence="2" type="ORF">FVD38_25310</name>
</gene>
<keyword evidence="3" id="KW-1185">Reference proteome</keyword>
<dbReference type="AlphaFoldDB" id="A0A5C7FLE6"/>
<evidence type="ECO:0000313" key="3">
    <source>
        <dbReference type="Proteomes" id="UP000321413"/>
    </source>
</evidence>
<keyword evidence="1" id="KW-0732">Signal</keyword>
<dbReference type="EMBL" id="VPFD01000045">
    <property type="protein sequence ID" value="TXF96149.1"/>
    <property type="molecule type" value="Genomic_DNA"/>
</dbReference>